<evidence type="ECO:0000256" key="1">
    <source>
        <dbReference type="SAM" id="Phobius"/>
    </source>
</evidence>
<feature type="transmembrane region" description="Helical" evidence="1">
    <location>
        <begin position="24"/>
        <end position="48"/>
    </location>
</feature>
<dbReference type="AlphaFoldDB" id="A0AA86UMM2"/>
<protein>
    <submittedName>
        <fullName evidence="3">Hypothetical_protein</fullName>
    </submittedName>
</protein>
<name>A0AA86UMM2_9EUKA</name>
<reference evidence="2" key="1">
    <citation type="submission" date="2023-06" db="EMBL/GenBank/DDBJ databases">
        <authorList>
            <person name="Kurt Z."/>
        </authorList>
    </citation>
    <scope>NUCLEOTIDE SEQUENCE</scope>
</reference>
<comment type="caution">
    <text evidence="2">The sequence shown here is derived from an EMBL/GenBank/DDBJ whole genome shotgun (WGS) entry which is preliminary data.</text>
</comment>
<accession>A0AA86UMM2</accession>
<gene>
    <name evidence="3" type="ORF">HINF_LOCUS23563</name>
    <name evidence="2" type="ORF">HINF_LOCUS44941</name>
</gene>
<dbReference type="EMBL" id="CAXDID020000067">
    <property type="protein sequence ID" value="CAL6012971.1"/>
    <property type="molecule type" value="Genomic_DNA"/>
</dbReference>
<reference evidence="3 4" key="2">
    <citation type="submission" date="2024-07" db="EMBL/GenBank/DDBJ databases">
        <authorList>
            <person name="Akdeniz Z."/>
        </authorList>
    </citation>
    <scope>NUCLEOTIDE SEQUENCE [LARGE SCALE GENOMIC DNA]</scope>
</reference>
<evidence type="ECO:0000313" key="4">
    <source>
        <dbReference type="Proteomes" id="UP001642409"/>
    </source>
</evidence>
<evidence type="ECO:0000313" key="3">
    <source>
        <dbReference type="EMBL" id="CAL6012971.1"/>
    </source>
</evidence>
<evidence type="ECO:0000313" key="2">
    <source>
        <dbReference type="EMBL" id="CAI9957296.1"/>
    </source>
</evidence>
<organism evidence="2">
    <name type="scientific">Hexamita inflata</name>
    <dbReference type="NCBI Taxonomy" id="28002"/>
    <lineage>
        <taxon>Eukaryota</taxon>
        <taxon>Metamonada</taxon>
        <taxon>Diplomonadida</taxon>
        <taxon>Hexamitidae</taxon>
        <taxon>Hexamitinae</taxon>
        <taxon>Hexamita</taxon>
    </lineage>
</organism>
<keyword evidence="1" id="KW-1133">Transmembrane helix</keyword>
<dbReference type="Proteomes" id="UP001642409">
    <property type="component" value="Unassembled WGS sequence"/>
</dbReference>
<keyword evidence="1" id="KW-0472">Membrane</keyword>
<sequence length="106" mass="12340">MSQNLQICRPENCHPSLFNLTCVIWISLVIFIPKYFCVAKILLVLNAIQTLVKIQLQFNLQAKQLHIPCFGVKIENNYLIVLLQHYKNRSKIQNAKFLRVCTVLVK</sequence>
<proteinExistence type="predicted"/>
<keyword evidence="4" id="KW-1185">Reference proteome</keyword>
<keyword evidence="1" id="KW-0812">Transmembrane</keyword>
<dbReference type="EMBL" id="CATOUU010000884">
    <property type="protein sequence ID" value="CAI9957296.1"/>
    <property type="molecule type" value="Genomic_DNA"/>
</dbReference>